<reference evidence="8 9" key="1">
    <citation type="submission" date="2020-10" db="EMBL/GenBank/DDBJ databases">
        <title>Ca. Dormibacterota MAGs.</title>
        <authorList>
            <person name="Montgomery K."/>
        </authorList>
    </citation>
    <scope>NUCLEOTIDE SEQUENCE [LARGE SCALE GENOMIC DNA]</scope>
    <source>
        <strain evidence="8">SC8811_S16_3</strain>
    </source>
</reference>
<comment type="similarity">
    <text evidence="2 6">Belongs to the 4-toluene sulfonate uptake permease (TSUP) (TC 2.A.102) family.</text>
</comment>
<feature type="transmembrane region" description="Helical" evidence="6">
    <location>
        <begin position="110"/>
        <end position="129"/>
    </location>
</feature>
<evidence type="ECO:0000313" key="9">
    <source>
        <dbReference type="Proteomes" id="UP000620075"/>
    </source>
</evidence>
<keyword evidence="5 6" id="KW-0472">Membrane</keyword>
<keyword evidence="3 6" id="KW-0812">Transmembrane</keyword>
<keyword evidence="6" id="KW-1003">Cell membrane</keyword>
<dbReference type="Proteomes" id="UP000620075">
    <property type="component" value="Unassembled WGS sequence"/>
</dbReference>
<dbReference type="PANTHER" id="PTHR43701">
    <property type="entry name" value="MEMBRANE TRANSPORTER PROTEIN MJ0441-RELATED"/>
    <property type="match status" value="1"/>
</dbReference>
<dbReference type="InterPro" id="IPR002781">
    <property type="entry name" value="TM_pro_TauE-like"/>
</dbReference>
<comment type="subcellular location">
    <subcellularLocation>
        <location evidence="6">Cell membrane</location>
        <topology evidence="6">Multi-pass membrane protein</topology>
    </subcellularLocation>
    <subcellularLocation>
        <location evidence="1">Membrane</location>
        <topology evidence="1">Multi-pass membrane protein</topology>
    </subcellularLocation>
</comment>
<feature type="region of interest" description="Disordered" evidence="7">
    <location>
        <begin position="1"/>
        <end position="28"/>
    </location>
</feature>
<comment type="caution">
    <text evidence="8">The sequence shown here is derived from an EMBL/GenBank/DDBJ whole genome shotgun (WGS) entry which is preliminary data.</text>
</comment>
<dbReference type="AlphaFoldDB" id="A0A934KHF8"/>
<feature type="transmembrane region" description="Helical" evidence="6">
    <location>
        <begin position="135"/>
        <end position="154"/>
    </location>
</feature>
<organism evidence="8 9">
    <name type="scientific">Candidatus Dormiibacter inghamiae</name>
    <dbReference type="NCBI Taxonomy" id="3127013"/>
    <lineage>
        <taxon>Bacteria</taxon>
        <taxon>Bacillati</taxon>
        <taxon>Candidatus Dormiibacterota</taxon>
        <taxon>Candidatus Dormibacteria</taxon>
        <taxon>Candidatus Dormibacterales</taxon>
        <taxon>Candidatus Dormibacteraceae</taxon>
        <taxon>Candidatus Dormiibacter</taxon>
    </lineage>
</organism>
<evidence type="ECO:0000256" key="7">
    <source>
        <dbReference type="SAM" id="MobiDB-lite"/>
    </source>
</evidence>
<dbReference type="EMBL" id="JAEKNQ010000028">
    <property type="protein sequence ID" value="MBJ7602923.1"/>
    <property type="molecule type" value="Genomic_DNA"/>
</dbReference>
<sequence>MAIDRTGHRRGVVPARAGSSHRSWSGGRGGQIARVYAFIGIIAGLLSGLLGVGGGFLMVPLQVMLARTRQVEATANSLTAIVPISITGILIYYFGGFLGQRGAPQVDFRFALLLAAGGVFGAFVGARLTSRMPDIWLARGVAVVLGAVGVKQVLFP</sequence>
<evidence type="ECO:0000256" key="6">
    <source>
        <dbReference type="RuleBase" id="RU363041"/>
    </source>
</evidence>
<dbReference type="Pfam" id="PF01925">
    <property type="entry name" value="TauE"/>
    <property type="match status" value="1"/>
</dbReference>
<evidence type="ECO:0000256" key="1">
    <source>
        <dbReference type="ARBA" id="ARBA00004141"/>
    </source>
</evidence>
<name>A0A934KHF8_9BACT</name>
<feature type="transmembrane region" description="Helical" evidence="6">
    <location>
        <begin position="35"/>
        <end position="58"/>
    </location>
</feature>
<proteinExistence type="inferred from homology"/>
<feature type="transmembrane region" description="Helical" evidence="6">
    <location>
        <begin position="78"/>
        <end position="98"/>
    </location>
</feature>
<evidence type="ECO:0000256" key="5">
    <source>
        <dbReference type="ARBA" id="ARBA00023136"/>
    </source>
</evidence>
<evidence type="ECO:0000313" key="8">
    <source>
        <dbReference type="EMBL" id="MBJ7602923.1"/>
    </source>
</evidence>
<keyword evidence="4 6" id="KW-1133">Transmembrane helix</keyword>
<dbReference type="GO" id="GO:0005886">
    <property type="term" value="C:plasma membrane"/>
    <property type="evidence" value="ECO:0007669"/>
    <property type="project" value="UniProtKB-SubCell"/>
</dbReference>
<dbReference type="PANTHER" id="PTHR43701:SF2">
    <property type="entry name" value="MEMBRANE TRANSPORTER PROTEIN YJNA-RELATED"/>
    <property type="match status" value="1"/>
</dbReference>
<evidence type="ECO:0000256" key="4">
    <source>
        <dbReference type="ARBA" id="ARBA00022989"/>
    </source>
</evidence>
<gene>
    <name evidence="8" type="ORF">JF888_06995</name>
</gene>
<protein>
    <recommendedName>
        <fullName evidence="6">Probable membrane transporter protein</fullName>
    </recommendedName>
</protein>
<evidence type="ECO:0000256" key="3">
    <source>
        <dbReference type="ARBA" id="ARBA00022692"/>
    </source>
</evidence>
<evidence type="ECO:0000256" key="2">
    <source>
        <dbReference type="ARBA" id="ARBA00009142"/>
    </source>
</evidence>
<feature type="compositionally biased region" description="Low complexity" evidence="7">
    <location>
        <begin position="16"/>
        <end position="25"/>
    </location>
</feature>
<accession>A0A934KHF8</accession>
<dbReference type="InterPro" id="IPR051598">
    <property type="entry name" value="TSUP/Inactive_protease-like"/>
</dbReference>